<reference evidence="3" key="1">
    <citation type="submission" date="2020-01" db="EMBL/GenBank/DDBJ databases">
        <authorList>
            <person name="Mishra B."/>
        </authorList>
    </citation>
    <scope>NUCLEOTIDE SEQUENCE [LARGE SCALE GENOMIC DNA]</scope>
</reference>
<dbReference type="PROSITE" id="PS50177">
    <property type="entry name" value="NTF2_DOMAIN"/>
    <property type="match status" value="1"/>
</dbReference>
<evidence type="ECO:0000259" key="2">
    <source>
        <dbReference type="PROSITE" id="PS50177"/>
    </source>
</evidence>
<keyword evidence="1" id="KW-0694">RNA-binding</keyword>
<comment type="caution">
    <text evidence="3">The sequence shown here is derived from an EMBL/GenBank/DDBJ whole genome shotgun (WGS) entry which is preliminary data.</text>
</comment>
<gene>
    <name evidence="3" type="ORF">MERR_LOCUS32989</name>
</gene>
<evidence type="ECO:0000313" key="3">
    <source>
        <dbReference type="EMBL" id="CAA7045754.1"/>
    </source>
</evidence>
<sequence length="227" mass="26140">MVEKINQKPFIIVRCAPLFSKLQPSSLFSSVFTASFIKSLSVSGVMSENETYAETVSRDFVKLYYRTLNESPQFLHTLYNDYCLFNRLYPETHVKKTVWSKEDVKDEFLAVRLEDFTAEIETSIGVPYFMECRLVIAFVNGWMKGKKDNVSKKFTQTFLLAQQDNRFCVVNDILKYKEQIQACPVTEDESEPVGSTQLLPHELASTENSVSRSKGEDDDEWFMVLGL</sequence>
<proteinExistence type="predicted"/>
<dbReference type="Pfam" id="PF02136">
    <property type="entry name" value="NTF2"/>
    <property type="match status" value="1"/>
</dbReference>
<dbReference type="SUPFAM" id="SSF54427">
    <property type="entry name" value="NTF2-like"/>
    <property type="match status" value="1"/>
</dbReference>
<keyword evidence="4" id="KW-1185">Reference proteome</keyword>
<dbReference type="OrthoDB" id="339151at2759"/>
<dbReference type="PANTHER" id="PTHR10693:SF75">
    <property type="entry name" value="NUCLEAR TRANSPORT FACTOR 2"/>
    <property type="match status" value="1"/>
</dbReference>
<name>A0A6D2JZM4_9BRAS</name>
<dbReference type="InterPro" id="IPR002075">
    <property type="entry name" value="NTF2_dom"/>
</dbReference>
<feature type="domain" description="NTF2" evidence="2">
    <location>
        <begin position="56"/>
        <end position="176"/>
    </location>
</feature>
<dbReference type="AlphaFoldDB" id="A0A6D2JZM4"/>
<dbReference type="InterPro" id="IPR018222">
    <property type="entry name" value="Nuclear_transport_factor_2_euk"/>
</dbReference>
<evidence type="ECO:0000256" key="1">
    <source>
        <dbReference type="ARBA" id="ARBA00022884"/>
    </source>
</evidence>
<dbReference type="Proteomes" id="UP000467841">
    <property type="component" value="Unassembled WGS sequence"/>
</dbReference>
<protein>
    <recommendedName>
        <fullName evidence="2">NTF2 domain-containing protein</fullName>
    </recommendedName>
</protein>
<dbReference type="PANTHER" id="PTHR10693">
    <property type="entry name" value="RAS GTPASE-ACTIVATING PROTEIN-BINDING PROTEIN"/>
    <property type="match status" value="1"/>
</dbReference>
<organism evidence="3 4">
    <name type="scientific">Microthlaspi erraticum</name>
    <dbReference type="NCBI Taxonomy" id="1685480"/>
    <lineage>
        <taxon>Eukaryota</taxon>
        <taxon>Viridiplantae</taxon>
        <taxon>Streptophyta</taxon>
        <taxon>Embryophyta</taxon>
        <taxon>Tracheophyta</taxon>
        <taxon>Spermatophyta</taxon>
        <taxon>Magnoliopsida</taxon>
        <taxon>eudicotyledons</taxon>
        <taxon>Gunneridae</taxon>
        <taxon>Pentapetalae</taxon>
        <taxon>rosids</taxon>
        <taxon>malvids</taxon>
        <taxon>Brassicales</taxon>
        <taxon>Brassicaceae</taxon>
        <taxon>Coluteocarpeae</taxon>
        <taxon>Microthlaspi</taxon>
    </lineage>
</organism>
<dbReference type="CDD" id="cd00780">
    <property type="entry name" value="NTF2"/>
    <property type="match status" value="1"/>
</dbReference>
<dbReference type="EMBL" id="CACVBM020001329">
    <property type="protein sequence ID" value="CAA7045754.1"/>
    <property type="molecule type" value="Genomic_DNA"/>
</dbReference>
<evidence type="ECO:0000313" key="4">
    <source>
        <dbReference type="Proteomes" id="UP000467841"/>
    </source>
</evidence>
<accession>A0A6D2JZM4</accession>
<dbReference type="GO" id="GO:1990904">
    <property type="term" value="C:ribonucleoprotein complex"/>
    <property type="evidence" value="ECO:0007669"/>
    <property type="project" value="TreeGrafter"/>
</dbReference>
<dbReference type="GO" id="GO:0005829">
    <property type="term" value="C:cytosol"/>
    <property type="evidence" value="ECO:0007669"/>
    <property type="project" value="TreeGrafter"/>
</dbReference>
<dbReference type="Gene3D" id="3.10.450.50">
    <property type="match status" value="1"/>
</dbReference>
<dbReference type="GO" id="GO:0003729">
    <property type="term" value="F:mRNA binding"/>
    <property type="evidence" value="ECO:0007669"/>
    <property type="project" value="TreeGrafter"/>
</dbReference>
<dbReference type="InterPro" id="IPR032710">
    <property type="entry name" value="NTF2-like_dom_sf"/>
</dbReference>
<dbReference type="InterPro" id="IPR039539">
    <property type="entry name" value="Ras_GTPase_bind_prot"/>
</dbReference>